<dbReference type="OrthoDB" id="9795612at2"/>
<dbReference type="Proteomes" id="UP000000383">
    <property type="component" value="Chromosome"/>
</dbReference>
<protein>
    <submittedName>
        <fullName evidence="3">Type II secretion system protein G</fullName>
    </submittedName>
</protein>
<keyword evidence="4" id="KW-1185">Reference proteome</keyword>
<dbReference type="SUPFAM" id="SSF54523">
    <property type="entry name" value="Pili subunits"/>
    <property type="match status" value="1"/>
</dbReference>
<dbReference type="EMBL" id="CP002056">
    <property type="protein sequence ID" value="ADI29117.1"/>
    <property type="molecule type" value="Genomic_DNA"/>
</dbReference>
<dbReference type="PANTHER" id="PTHR30093:SF47">
    <property type="entry name" value="TYPE IV PILUS NON-CORE MINOR PILIN PILE"/>
    <property type="match status" value="1"/>
</dbReference>
<evidence type="ECO:0000256" key="1">
    <source>
        <dbReference type="ARBA" id="ARBA00022481"/>
    </source>
</evidence>
<dbReference type="InterPro" id="IPR000983">
    <property type="entry name" value="Bac_GSPG_pilin"/>
</dbReference>
<keyword evidence="2" id="KW-1133">Transmembrane helix</keyword>
<dbReference type="STRING" id="666681.M301_0733"/>
<feature type="transmembrane region" description="Helical" evidence="2">
    <location>
        <begin position="12"/>
        <end position="34"/>
    </location>
</feature>
<keyword evidence="2" id="KW-0472">Membrane</keyword>
<dbReference type="Gene3D" id="3.30.700.10">
    <property type="entry name" value="Glycoprotein, Type 4 Pilin"/>
    <property type="match status" value="1"/>
</dbReference>
<dbReference type="PRINTS" id="PR00813">
    <property type="entry name" value="BCTERIALGSPG"/>
</dbReference>
<proteinExistence type="predicted"/>
<dbReference type="KEGG" id="meh:M301_0733"/>
<dbReference type="eggNOG" id="COG2165">
    <property type="taxonomic scope" value="Bacteria"/>
</dbReference>
<name>D7DNV0_METV0</name>
<dbReference type="InterPro" id="IPR012902">
    <property type="entry name" value="N_methyl_site"/>
</dbReference>
<dbReference type="Pfam" id="PF07963">
    <property type="entry name" value="N_methyl"/>
    <property type="match status" value="1"/>
</dbReference>
<dbReference type="NCBIfam" id="TIGR02532">
    <property type="entry name" value="IV_pilin_GFxxxE"/>
    <property type="match status" value="1"/>
</dbReference>
<dbReference type="HOGENOM" id="CLU_091705_7_2_4"/>
<sequence length="132" mass="15084">MKYCHQNYRATILGFTLVELLVVLSILALLLTLATPRYFNSIDRAKDATLMQDLNTLRESIDKFYADHGEYPKSLEDLVERKYIRKIPVDPITGKSTTWIFTPPEQPLVGDIYDIHSGSEGTAKDGTRYADW</sequence>
<evidence type="ECO:0000313" key="3">
    <source>
        <dbReference type="EMBL" id="ADI29117.1"/>
    </source>
</evidence>
<dbReference type="InterPro" id="IPR045584">
    <property type="entry name" value="Pilin-like"/>
</dbReference>
<dbReference type="RefSeq" id="WP_013147433.1">
    <property type="nucleotide sequence ID" value="NC_014207.1"/>
</dbReference>
<evidence type="ECO:0000313" key="4">
    <source>
        <dbReference type="Proteomes" id="UP000000383"/>
    </source>
</evidence>
<accession>D7DNV0</accession>
<reference evidence="4" key="1">
    <citation type="submission" date="2010-05" db="EMBL/GenBank/DDBJ databases">
        <title>Complete sequence of Methylotenera sp. 301.</title>
        <authorList>
            <person name="Lucas S."/>
            <person name="Copeland A."/>
            <person name="Lapidus A."/>
            <person name="Cheng J.-F."/>
            <person name="Bruce D."/>
            <person name="Goodwin L."/>
            <person name="Pitluck S."/>
            <person name="Clum A."/>
            <person name="Land M."/>
            <person name="Hauser L."/>
            <person name="Kyrpides N."/>
            <person name="Ivanova N."/>
            <person name="Chistoservova L."/>
            <person name="Kalyuzhnaya M."/>
            <person name="Woyke T."/>
        </authorList>
    </citation>
    <scope>NUCLEOTIDE SEQUENCE [LARGE SCALE GENOMIC DNA]</scope>
    <source>
        <strain evidence="4">301</strain>
    </source>
</reference>
<dbReference type="AlphaFoldDB" id="D7DNV0"/>
<dbReference type="GO" id="GO:0015627">
    <property type="term" value="C:type II protein secretion system complex"/>
    <property type="evidence" value="ECO:0007669"/>
    <property type="project" value="InterPro"/>
</dbReference>
<dbReference type="PANTHER" id="PTHR30093">
    <property type="entry name" value="GENERAL SECRETION PATHWAY PROTEIN G"/>
    <property type="match status" value="1"/>
</dbReference>
<reference evidence="3 4" key="2">
    <citation type="journal article" date="2011" name="J. Bacteriol.">
        <title>Genomes of three methylotrophs from a single niche uncover genetic and metabolic divergence of Methylophilaceae.</title>
        <authorList>
            <person name="Lapidus A."/>
            <person name="Clum A."/>
            <person name="Labutti K."/>
            <person name="Kaluzhnaya M.G."/>
            <person name="Lim S."/>
            <person name="Beck D.A."/>
            <person name="Glavina Del Rio T."/>
            <person name="Nolan M."/>
            <person name="Mavromatis K."/>
            <person name="Huntemann M."/>
            <person name="Lucas S."/>
            <person name="Lidstrom M.E."/>
            <person name="Ivanova N."/>
            <person name="Chistoserdova L."/>
        </authorList>
    </citation>
    <scope>NUCLEOTIDE SEQUENCE [LARGE SCALE GENOMIC DNA]</scope>
    <source>
        <strain evidence="3 4">301</strain>
    </source>
</reference>
<dbReference type="GO" id="GO:0015628">
    <property type="term" value="P:protein secretion by the type II secretion system"/>
    <property type="evidence" value="ECO:0007669"/>
    <property type="project" value="InterPro"/>
</dbReference>
<organism evidence="3 4">
    <name type="scientific">Methylotenera versatilis (strain 301)</name>
    <dbReference type="NCBI Taxonomy" id="666681"/>
    <lineage>
        <taxon>Bacteria</taxon>
        <taxon>Pseudomonadati</taxon>
        <taxon>Pseudomonadota</taxon>
        <taxon>Betaproteobacteria</taxon>
        <taxon>Nitrosomonadales</taxon>
        <taxon>Methylophilaceae</taxon>
        <taxon>Methylotenera</taxon>
    </lineage>
</organism>
<keyword evidence="2" id="KW-0812">Transmembrane</keyword>
<gene>
    <name evidence="3" type="ordered locus">M301_0733</name>
</gene>
<evidence type="ECO:0000256" key="2">
    <source>
        <dbReference type="SAM" id="Phobius"/>
    </source>
</evidence>
<keyword evidence="1" id="KW-0488">Methylation</keyword>